<gene>
    <name evidence="2" type="ORF">SO802_017738</name>
</gene>
<sequence>MSLEEYIIRTTKQLLGTAFSPLIQKIAGCQITQDICVCLSILLCDMHIDKCVFSAGTIIPGDIIFTVQHNNFWFCGRRSFLFLYTSVCTVNSVLLIFKSRFWWLKLLDKLYATLFCLMPVINVNSCFLWESDKKNSLNYLYSSLMLDLHC</sequence>
<reference evidence="2 3" key="1">
    <citation type="submission" date="2024-01" db="EMBL/GenBank/DDBJ databases">
        <title>A telomere-to-telomere, gap-free genome of sweet tea (Lithocarpus litseifolius).</title>
        <authorList>
            <person name="Zhou J."/>
        </authorList>
    </citation>
    <scope>NUCLEOTIDE SEQUENCE [LARGE SCALE GENOMIC DNA]</scope>
    <source>
        <strain evidence="2">Zhou-2022a</strain>
        <tissue evidence="2">Leaf</tissue>
    </source>
</reference>
<keyword evidence="1" id="KW-1133">Transmembrane helix</keyword>
<evidence type="ECO:0000313" key="2">
    <source>
        <dbReference type="EMBL" id="KAK9998135.1"/>
    </source>
</evidence>
<feature type="transmembrane region" description="Helical" evidence="1">
    <location>
        <begin position="81"/>
        <end position="104"/>
    </location>
</feature>
<evidence type="ECO:0000313" key="3">
    <source>
        <dbReference type="Proteomes" id="UP001459277"/>
    </source>
</evidence>
<dbReference type="AlphaFoldDB" id="A0AAW2CIV0"/>
<keyword evidence="1" id="KW-0812">Transmembrane</keyword>
<organism evidence="2 3">
    <name type="scientific">Lithocarpus litseifolius</name>
    <dbReference type="NCBI Taxonomy" id="425828"/>
    <lineage>
        <taxon>Eukaryota</taxon>
        <taxon>Viridiplantae</taxon>
        <taxon>Streptophyta</taxon>
        <taxon>Embryophyta</taxon>
        <taxon>Tracheophyta</taxon>
        <taxon>Spermatophyta</taxon>
        <taxon>Magnoliopsida</taxon>
        <taxon>eudicotyledons</taxon>
        <taxon>Gunneridae</taxon>
        <taxon>Pentapetalae</taxon>
        <taxon>rosids</taxon>
        <taxon>fabids</taxon>
        <taxon>Fagales</taxon>
        <taxon>Fagaceae</taxon>
        <taxon>Lithocarpus</taxon>
    </lineage>
</organism>
<accession>A0AAW2CIV0</accession>
<keyword evidence="1" id="KW-0472">Membrane</keyword>
<comment type="caution">
    <text evidence="2">The sequence shown here is derived from an EMBL/GenBank/DDBJ whole genome shotgun (WGS) entry which is preliminary data.</text>
</comment>
<proteinExistence type="predicted"/>
<protein>
    <submittedName>
        <fullName evidence="2">Uncharacterized protein</fullName>
    </submittedName>
</protein>
<name>A0AAW2CIV0_9ROSI</name>
<keyword evidence="3" id="KW-1185">Reference proteome</keyword>
<dbReference type="EMBL" id="JAZDWU010000006">
    <property type="protein sequence ID" value="KAK9998135.1"/>
    <property type="molecule type" value="Genomic_DNA"/>
</dbReference>
<dbReference type="Proteomes" id="UP001459277">
    <property type="component" value="Unassembled WGS sequence"/>
</dbReference>
<evidence type="ECO:0000256" key="1">
    <source>
        <dbReference type="SAM" id="Phobius"/>
    </source>
</evidence>
<feature type="transmembrane region" description="Helical" evidence="1">
    <location>
        <begin position="110"/>
        <end position="129"/>
    </location>
</feature>